<keyword evidence="2" id="KW-1185">Reference proteome</keyword>
<comment type="caution">
    <text evidence="1">The sequence shown here is derived from an EMBL/GenBank/DDBJ whole genome shotgun (WGS) entry which is preliminary data.</text>
</comment>
<gene>
    <name evidence="1" type="ORF">NSPZN2_30012</name>
</gene>
<evidence type="ECO:0000313" key="1">
    <source>
        <dbReference type="EMBL" id="CAE6747668.1"/>
    </source>
</evidence>
<accession>A0ABM8RDX7</accession>
<name>A0ABM8RDX7_9BACT</name>
<dbReference type="EMBL" id="CAJNBJ010000016">
    <property type="protein sequence ID" value="CAE6747668.1"/>
    <property type="molecule type" value="Genomic_DNA"/>
</dbReference>
<proteinExistence type="predicted"/>
<evidence type="ECO:0000313" key="2">
    <source>
        <dbReference type="Proteomes" id="UP000675880"/>
    </source>
</evidence>
<reference evidence="1 2" key="1">
    <citation type="submission" date="2021-02" db="EMBL/GenBank/DDBJ databases">
        <authorList>
            <person name="Han P."/>
        </authorList>
    </citation>
    <scope>NUCLEOTIDE SEQUENCE [LARGE SCALE GENOMIC DNA]</scope>
    <source>
        <strain evidence="1">Candidatus Nitrospira sp. ZN2</strain>
    </source>
</reference>
<evidence type="ECO:0008006" key="3">
    <source>
        <dbReference type="Google" id="ProtNLM"/>
    </source>
</evidence>
<sequence>MRAVAKAAANSRQAVLSVARLRGLVMSLPVWNPPVALAALPVVARIVRSRAQALALSSTPMGISLPIITSWRVRPRLR</sequence>
<organism evidence="1 2">
    <name type="scientific">Nitrospira defluvii</name>
    <dbReference type="NCBI Taxonomy" id="330214"/>
    <lineage>
        <taxon>Bacteria</taxon>
        <taxon>Pseudomonadati</taxon>
        <taxon>Nitrospirota</taxon>
        <taxon>Nitrospiria</taxon>
        <taxon>Nitrospirales</taxon>
        <taxon>Nitrospiraceae</taxon>
        <taxon>Nitrospira</taxon>
    </lineage>
</organism>
<dbReference type="Proteomes" id="UP000675880">
    <property type="component" value="Unassembled WGS sequence"/>
</dbReference>
<protein>
    <recommendedName>
        <fullName evidence="3">Aldehyde dehydrogenase domain-containing protein</fullName>
    </recommendedName>
</protein>